<evidence type="ECO:0000313" key="9">
    <source>
        <dbReference type="EMBL" id="GAP04583.1"/>
    </source>
</evidence>
<evidence type="ECO:0000256" key="5">
    <source>
        <dbReference type="ARBA" id="ARBA00022833"/>
    </source>
</evidence>
<dbReference type="PANTHER" id="PTHR30471">
    <property type="entry name" value="DNA REPAIR PROTEIN RADC"/>
    <property type="match status" value="1"/>
</dbReference>
<evidence type="ECO:0000256" key="1">
    <source>
        <dbReference type="ARBA" id="ARBA00010243"/>
    </source>
</evidence>
<dbReference type="STRING" id="709323.GCA_001047135_01136"/>
<dbReference type="InterPro" id="IPR020891">
    <property type="entry name" value="UPF0758_CS"/>
</dbReference>
<proteinExistence type="inferred from homology"/>
<keyword evidence="8" id="KW-0238">DNA-binding</keyword>
<evidence type="ECO:0000256" key="4">
    <source>
        <dbReference type="ARBA" id="ARBA00022801"/>
    </source>
</evidence>
<dbReference type="GO" id="GO:0006508">
    <property type="term" value="P:proteolysis"/>
    <property type="evidence" value="ECO:0007669"/>
    <property type="project" value="UniProtKB-KW"/>
</dbReference>
<dbReference type="RefSeq" id="WP_047974293.1">
    <property type="nucleotide sequence ID" value="NZ_BOJU01000004.1"/>
</dbReference>
<dbReference type="PANTHER" id="PTHR30471:SF3">
    <property type="entry name" value="UPF0758 PROTEIN YEES-RELATED"/>
    <property type="match status" value="1"/>
</dbReference>
<keyword evidence="3" id="KW-0479">Metal-binding</keyword>
<dbReference type="Proteomes" id="UP000064514">
    <property type="component" value="Unassembled WGS sequence"/>
</dbReference>
<evidence type="ECO:0000256" key="6">
    <source>
        <dbReference type="ARBA" id="ARBA00023049"/>
    </source>
</evidence>
<sequence>MMKNQVFNFYEAIGEDGQKNSEIFQLYFPEKYLFWELDYETKADFIAENPGPNRALLIAMHLGVTFASERRPILLSARHSNMVGAFAKEKLGPLKQEQLFLALLNTQLDVIGWEVVFVGTLTEVAASPREIFQRALLANAYAIIIAHNHPSGNLRPSVQDKQFTKRLYCLGQDLNLPLLDAFIVTKDGYWSMQENGQLLGGEIDEATDFV</sequence>
<dbReference type="Proteomes" id="UP001314262">
    <property type="component" value="Unassembled WGS sequence"/>
</dbReference>
<dbReference type="GO" id="GO:0003677">
    <property type="term" value="F:DNA binding"/>
    <property type="evidence" value="ECO:0007669"/>
    <property type="project" value="UniProtKB-KW"/>
</dbReference>
<gene>
    <name evidence="9" type="ORF">FTRO_0060390</name>
    <name evidence="8" type="ORF">R53137_KAKDMLNK_01053</name>
</gene>
<name>A0A3F3HGX9_9LACO</name>
<keyword evidence="10" id="KW-1185">Reference proteome</keyword>
<dbReference type="PROSITE" id="PS01302">
    <property type="entry name" value="UPF0758"/>
    <property type="match status" value="1"/>
</dbReference>
<dbReference type="EMBL" id="CAUZLT010000004">
    <property type="protein sequence ID" value="CAK1246049.1"/>
    <property type="molecule type" value="Genomic_DNA"/>
</dbReference>
<reference evidence="9" key="1">
    <citation type="journal article" date="2015" name="BMC Genomics">
        <title>Comparative genomics of Fructobacillus spp. and Leuconostoc spp. reveals niche-specific evolution of Fructobacillus spp.</title>
        <authorList>
            <person name="Endo A."/>
            <person name="Tanizawa Y."/>
            <person name="Tanaka N."/>
            <person name="Maeno S."/>
            <person name="Kumar H."/>
            <person name="Shiwa Y."/>
            <person name="Okada S."/>
            <person name="Yoshikawa H."/>
            <person name="Dicks L."/>
            <person name="Nakagawa J."/>
            <person name="Arita M."/>
        </authorList>
    </citation>
    <scope>NUCLEOTIDE SEQUENCE [LARGE SCALE GENOMIC DNA]</scope>
    <source>
        <strain evidence="9">F214-1</strain>
    </source>
</reference>
<organism evidence="9">
    <name type="scientific">Fructobacillus tropaeoli</name>
    <dbReference type="NCBI Taxonomy" id="709323"/>
    <lineage>
        <taxon>Bacteria</taxon>
        <taxon>Bacillati</taxon>
        <taxon>Bacillota</taxon>
        <taxon>Bacilli</taxon>
        <taxon>Lactobacillales</taxon>
        <taxon>Lactobacillaceae</taxon>
        <taxon>Fructobacillus</taxon>
    </lineage>
</organism>
<comment type="similarity">
    <text evidence="1">Belongs to the UPF0758 family.</text>
</comment>
<reference evidence="8 10" key="2">
    <citation type="submission" date="2023-10" db="EMBL/GenBank/DDBJ databases">
        <authorList>
            <person name="Botero Cardona J."/>
        </authorList>
    </citation>
    <scope>NUCLEOTIDE SEQUENCE [LARGE SCALE GENOMIC DNA]</scope>
    <source>
        <strain evidence="8 10">R-53137</strain>
    </source>
</reference>
<keyword evidence="6" id="KW-0482">Metalloprotease</keyword>
<dbReference type="CDD" id="cd08071">
    <property type="entry name" value="MPN_DUF2466"/>
    <property type="match status" value="1"/>
</dbReference>
<feature type="domain" description="MPN" evidence="7">
    <location>
        <begin position="76"/>
        <end position="198"/>
    </location>
</feature>
<dbReference type="GO" id="GO:0008237">
    <property type="term" value="F:metallopeptidase activity"/>
    <property type="evidence" value="ECO:0007669"/>
    <property type="project" value="UniProtKB-KW"/>
</dbReference>
<keyword evidence="2" id="KW-0645">Protease</keyword>
<dbReference type="Pfam" id="PF04002">
    <property type="entry name" value="RadC"/>
    <property type="match status" value="1"/>
</dbReference>
<evidence type="ECO:0000256" key="3">
    <source>
        <dbReference type="ARBA" id="ARBA00022723"/>
    </source>
</evidence>
<evidence type="ECO:0000256" key="2">
    <source>
        <dbReference type="ARBA" id="ARBA00022670"/>
    </source>
</evidence>
<dbReference type="Gene3D" id="3.40.140.10">
    <property type="entry name" value="Cytidine Deaminase, domain 2"/>
    <property type="match status" value="1"/>
</dbReference>
<protein>
    <submittedName>
        <fullName evidence="8">Contains a helix-hairpin-helix DNA-binding motif (RadC)</fullName>
    </submittedName>
    <submittedName>
        <fullName evidence="9">DNA repair protein</fullName>
    </submittedName>
</protein>
<keyword evidence="5" id="KW-0862">Zinc</keyword>
<accession>A0A3F3HGX9</accession>
<dbReference type="InterPro" id="IPR037518">
    <property type="entry name" value="MPN"/>
</dbReference>
<dbReference type="PROSITE" id="PS50249">
    <property type="entry name" value="MPN"/>
    <property type="match status" value="1"/>
</dbReference>
<dbReference type="EMBL" id="DF968083">
    <property type="protein sequence ID" value="GAP04583.1"/>
    <property type="molecule type" value="Genomic_DNA"/>
</dbReference>
<evidence type="ECO:0000313" key="10">
    <source>
        <dbReference type="Proteomes" id="UP001314262"/>
    </source>
</evidence>
<keyword evidence="4" id="KW-0378">Hydrolase</keyword>
<dbReference type="InterPro" id="IPR001405">
    <property type="entry name" value="UPF0758"/>
</dbReference>
<dbReference type="AlphaFoldDB" id="A0A3F3HGX9"/>
<dbReference type="GO" id="GO:0046872">
    <property type="term" value="F:metal ion binding"/>
    <property type="evidence" value="ECO:0007669"/>
    <property type="project" value="UniProtKB-KW"/>
</dbReference>
<dbReference type="InterPro" id="IPR025657">
    <property type="entry name" value="RadC_JAB"/>
</dbReference>
<evidence type="ECO:0000313" key="8">
    <source>
        <dbReference type="EMBL" id="CAK1246049.1"/>
    </source>
</evidence>
<evidence type="ECO:0000259" key="7">
    <source>
        <dbReference type="PROSITE" id="PS50249"/>
    </source>
</evidence>